<evidence type="ECO:0000313" key="3">
    <source>
        <dbReference type="Proteomes" id="UP001438292"/>
    </source>
</evidence>
<keyword evidence="3" id="KW-1185">Reference proteome</keyword>
<comment type="caution">
    <text evidence="2">The sequence shown here is derived from an EMBL/GenBank/DDBJ whole genome shotgun (WGS) entry which is preliminary data.</text>
</comment>
<name>A0ABV0HAL6_9NEIS</name>
<evidence type="ECO:0000256" key="1">
    <source>
        <dbReference type="SAM" id="MobiDB-lite"/>
    </source>
</evidence>
<reference evidence="2 3" key="1">
    <citation type="submission" date="2024-05" db="EMBL/GenBank/DDBJ databases">
        <authorList>
            <person name="De Oliveira J.P."/>
            <person name="Noriler S.A."/>
            <person name="De Oliveira A.G."/>
            <person name="Sipoli D.S."/>
        </authorList>
    </citation>
    <scope>NUCLEOTIDE SEQUENCE [LARGE SCALE GENOMIC DNA]</scope>
    <source>
        <strain evidence="2 3">LABIM186</strain>
    </source>
</reference>
<sequence length="315" mass="35793">MPWQSGEPTMMRIKKIIILSIIVIASTEAMALKTSNNDQENSEEIQNHPPENIAVSLYQYGSDWKNKYPKFIYAKAHNSGLEFYQTQPFDTSTLPSISITAGGIKISIPKALSITATEDKERNIGITNIDISARVKNGGAILHEEARLYILGLIEKITASGWKKTFSLSKPRLNGVYALNYYGSQYIDPNYKLSLTEWMKLEGTLSWHFYSHHTYMTLNVDRDQEHLDPNKNGAYIMSISILPQEEQLRRYVDEKQRDNWRQQWIPIAQKMRAARNIAEAKLQAQGVPIATEYKDPELPAPPAGQENPSLPPNLK</sequence>
<dbReference type="EMBL" id="JBDQQU010000017">
    <property type="protein sequence ID" value="MEO3956321.1"/>
    <property type="molecule type" value="Genomic_DNA"/>
</dbReference>
<proteinExistence type="predicted"/>
<gene>
    <name evidence="2" type="ORF">ABH309_17910</name>
</gene>
<dbReference type="Proteomes" id="UP001438292">
    <property type="component" value="Unassembled WGS sequence"/>
</dbReference>
<feature type="region of interest" description="Disordered" evidence="1">
    <location>
        <begin position="288"/>
        <end position="315"/>
    </location>
</feature>
<accession>A0ABV0HAL6</accession>
<evidence type="ECO:0000313" key="2">
    <source>
        <dbReference type="EMBL" id="MEO3956321.1"/>
    </source>
</evidence>
<dbReference type="RefSeq" id="WP_166441043.1">
    <property type="nucleotide sequence ID" value="NZ_CP197095.1"/>
</dbReference>
<organism evidence="2 3">
    <name type="scientific">Chromobacterium piscinae</name>
    <dbReference type="NCBI Taxonomy" id="686831"/>
    <lineage>
        <taxon>Bacteria</taxon>
        <taxon>Pseudomonadati</taxon>
        <taxon>Pseudomonadota</taxon>
        <taxon>Betaproteobacteria</taxon>
        <taxon>Neisseriales</taxon>
        <taxon>Chromobacteriaceae</taxon>
        <taxon>Chromobacterium</taxon>
    </lineage>
</organism>
<protein>
    <submittedName>
        <fullName evidence="2">Uncharacterized protein</fullName>
    </submittedName>
</protein>